<organism evidence="2 3">
    <name type="scientific">Bowdeniella nasicola</name>
    <dbReference type="NCBI Taxonomy" id="208480"/>
    <lineage>
        <taxon>Bacteria</taxon>
        <taxon>Bacillati</taxon>
        <taxon>Actinomycetota</taxon>
        <taxon>Actinomycetes</taxon>
        <taxon>Actinomycetales</taxon>
        <taxon>Actinomycetaceae</taxon>
        <taxon>Bowdeniella</taxon>
    </lineage>
</organism>
<keyword evidence="1" id="KW-1133">Transmembrane helix</keyword>
<evidence type="ECO:0000256" key="1">
    <source>
        <dbReference type="SAM" id="Phobius"/>
    </source>
</evidence>
<keyword evidence="3" id="KW-1185">Reference proteome</keyword>
<keyword evidence="1" id="KW-0812">Transmembrane</keyword>
<name>A0A1Q5Q090_9ACTO</name>
<comment type="caution">
    <text evidence="2">The sequence shown here is derived from an EMBL/GenBank/DDBJ whole genome shotgun (WGS) entry which is preliminary data.</text>
</comment>
<evidence type="ECO:0000313" key="2">
    <source>
        <dbReference type="EMBL" id="OKL53125.1"/>
    </source>
</evidence>
<sequence>MDKTLYRYLYTFASAVMAASITVVIAFVMFMIFGDGIEQTLVWMLALGIMAFGGTFVGVYLGSKNLTPPTDK</sequence>
<evidence type="ECO:0000313" key="3">
    <source>
        <dbReference type="Proteomes" id="UP000185628"/>
    </source>
</evidence>
<gene>
    <name evidence="2" type="ORF">BSZ39_11210</name>
</gene>
<feature type="transmembrane region" description="Helical" evidence="1">
    <location>
        <begin position="40"/>
        <end position="62"/>
    </location>
</feature>
<dbReference type="Proteomes" id="UP000185628">
    <property type="component" value="Unassembled WGS sequence"/>
</dbReference>
<reference evidence="3" key="1">
    <citation type="submission" date="2016-12" db="EMBL/GenBank/DDBJ databases">
        <authorList>
            <person name="Meng X."/>
        </authorList>
    </citation>
    <scope>NUCLEOTIDE SEQUENCE [LARGE SCALE GENOMIC DNA]</scope>
    <source>
        <strain evidence="3">DSM 19116</strain>
    </source>
</reference>
<protein>
    <submittedName>
        <fullName evidence="2">Uncharacterized protein</fullName>
    </submittedName>
</protein>
<dbReference type="AlphaFoldDB" id="A0A1Q5Q090"/>
<proteinExistence type="predicted"/>
<keyword evidence="1" id="KW-0472">Membrane</keyword>
<dbReference type="RefSeq" id="WP_073717416.1">
    <property type="nucleotide sequence ID" value="NZ_MQVR01000086.1"/>
</dbReference>
<feature type="transmembrane region" description="Helical" evidence="1">
    <location>
        <begin position="12"/>
        <end position="34"/>
    </location>
</feature>
<dbReference type="EMBL" id="MQVR01000086">
    <property type="protein sequence ID" value="OKL53125.1"/>
    <property type="molecule type" value="Genomic_DNA"/>
</dbReference>
<accession>A0A1Q5Q090</accession>